<dbReference type="AlphaFoldDB" id="A0AAX4F3V4"/>
<gene>
    <name evidence="5" type="ORF">RXA29_09265</name>
</gene>
<feature type="region of interest" description="Disordered" evidence="2">
    <location>
        <begin position="903"/>
        <end position="958"/>
    </location>
</feature>
<proteinExistence type="predicted"/>
<keyword evidence="3" id="KW-0472">Membrane</keyword>
<organism evidence="5 6">
    <name type="scientific">Dickeya solani</name>
    <dbReference type="NCBI Taxonomy" id="1089444"/>
    <lineage>
        <taxon>Bacteria</taxon>
        <taxon>Pseudomonadati</taxon>
        <taxon>Pseudomonadota</taxon>
        <taxon>Gammaproteobacteria</taxon>
        <taxon>Enterobacterales</taxon>
        <taxon>Pectobacteriaceae</taxon>
        <taxon>Dickeya</taxon>
    </lineage>
</organism>
<keyword evidence="3" id="KW-1133">Transmembrane helix</keyword>
<dbReference type="Pfam" id="PF10145">
    <property type="entry name" value="PhageMin_Tail"/>
    <property type="match status" value="1"/>
</dbReference>
<evidence type="ECO:0000313" key="6">
    <source>
        <dbReference type="Proteomes" id="UP001304423"/>
    </source>
</evidence>
<feature type="domain" description="Phage tail tape measure protein" evidence="4">
    <location>
        <begin position="289"/>
        <end position="460"/>
    </location>
</feature>
<protein>
    <submittedName>
        <fullName evidence="5">Phage tail tape measure protein</fullName>
    </submittedName>
</protein>
<dbReference type="PANTHER" id="PTHR37813:SF1">
    <property type="entry name" value="FELS-2 PROPHAGE PROTEIN"/>
    <property type="match status" value="1"/>
</dbReference>
<evidence type="ECO:0000259" key="4">
    <source>
        <dbReference type="Pfam" id="PF10145"/>
    </source>
</evidence>
<dbReference type="NCBIfam" id="TIGR01760">
    <property type="entry name" value="tape_meas_TP901"/>
    <property type="match status" value="1"/>
</dbReference>
<feature type="compositionally biased region" description="Basic and acidic residues" evidence="2">
    <location>
        <begin position="927"/>
        <end position="954"/>
    </location>
</feature>
<feature type="transmembrane region" description="Helical" evidence="3">
    <location>
        <begin position="713"/>
        <end position="735"/>
    </location>
</feature>
<reference evidence="5" key="1">
    <citation type="submission" date="2023-10" db="EMBL/GenBank/DDBJ databases">
        <title>Clonality and diversity in the soft rot Dickeya solani phytopathogen.</title>
        <authorList>
            <person name="Pedron J."/>
            <person name="Van Gijsegem F."/>
            <person name="Portier P."/>
            <person name="Taghouti G."/>
        </authorList>
    </citation>
    <scope>NUCLEOTIDE SEQUENCE</scope>
    <source>
        <strain evidence="5">CFBP5647</strain>
    </source>
</reference>
<feature type="transmembrane region" description="Helical" evidence="3">
    <location>
        <begin position="561"/>
        <end position="589"/>
    </location>
</feature>
<sequence length="1086" mass="113943">MAEPGGRTQRNPGMTDRNLNIKVAFGATNGISAAAGSARNSTAALAAQIKATQSTLKDLERQAGSFDRLSAASNKTAHELEAAKAQAAAMRAAYGPLKGRTDEQTAALEKQRSVIAQLSRAHSTEQQKLTQITTAIGQHGVALDRSKSATEQISQATARYNQQLTEQQQRLATVSQAQQRYDKAKATQEKLRDTGGKAVAVGAATLAPALASVAAYSSTEDAMKGVAKQVNALLDDNNQRTIHYKEMQSAIQEHAENMPLQNGTIDYAALVEGGARMGVTNGDDPFEKQKADLLAFTDTAAMAAKAFELPAEQLSEDLGKIAGLYKIPTKDIERLGDTINYLDDNAKSKGSEIIDVMKRVGGVADQLGYKNAAALGSTFLTLGDAPEIAASATNAMVRELSIATMQGDNFMEGLNKLGLSAKKIQQNMSKDAMGTIITVLEAVKKLPDSEQVPILTRIFGKEFGKNAGKLANNLPELYRQLELTQSAASKGSMRKESLVDLNSSSSQWLLLKAMVKNTMSDIGETMNAEVMKLLSSLQSVTQGIRQWIAAHPQLSAVMTKAAVVIGLLATAFGSLALIAATVLGPLALLRMSISTLSGGTGFSLLGTLTSRLSFSLTGLLPSLSRVPAALLSWRAASTAAGGALGNVWKNITGMGTGVMGVAGRVSSGLTLAFTQPGAALSALGNGLRTLVSGGLSSLGSTGMSIFTTLRTGVMLLISPIGLIGMAIIGAGLLIYKYWQPIQAFFSGFFAGVMTALEPLKSSFSALSPVFDSIGLAISRVWNWFKELFTPIQQTSQDLEACKNAGVAFGNVVGAALNGLVSIILKVAAGIGWVLEKLGVIPEAASAAAAAANQMNSAMPEKGSEPKKPVMYVWDEKQKKMVAQEWTPSQPKKDDAAVIKAGDAANNNKPTDTPKPAAPKPPAGALDLKGHNTLKKDKNKEDASQPTSETRDPNKLGDIVFKNLPPAMLLSGGYAEPRIAASAGAAPKSSQAVAKTGAPVAGSPASPLSVQPAAATTPVSNSTAAQIKTAMSAGMASTDNYVINININDARSLDENKLAARIRQEIQAIERNKQRRRGAQLTDRAEA</sequence>
<dbReference type="RefSeq" id="WP_316394339.1">
    <property type="nucleotide sequence ID" value="NZ_CP136339.1"/>
</dbReference>
<dbReference type="Proteomes" id="UP001304423">
    <property type="component" value="Chromosome"/>
</dbReference>
<accession>A0AAX4F3V4</accession>
<dbReference type="InterPro" id="IPR010090">
    <property type="entry name" value="Phage_tape_meas"/>
</dbReference>
<evidence type="ECO:0000256" key="1">
    <source>
        <dbReference type="ARBA" id="ARBA00022612"/>
    </source>
</evidence>
<evidence type="ECO:0000256" key="2">
    <source>
        <dbReference type="SAM" id="MobiDB-lite"/>
    </source>
</evidence>
<dbReference type="EMBL" id="CP136339">
    <property type="protein sequence ID" value="WOA54378.1"/>
    <property type="molecule type" value="Genomic_DNA"/>
</dbReference>
<keyword evidence="1" id="KW-1188">Viral release from host cell</keyword>
<evidence type="ECO:0000313" key="5">
    <source>
        <dbReference type="EMBL" id="WOA54378.1"/>
    </source>
</evidence>
<evidence type="ECO:0000256" key="3">
    <source>
        <dbReference type="SAM" id="Phobius"/>
    </source>
</evidence>
<dbReference type="PANTHER" id="PTHR37813">
    <property type="entry name" value="FELS-2 PROPHAGE PROTEIN"/>
    <property type="match status" value="1"/>
</dbReference>
<name>A0AAX4F3V4_9GAMM</name>
<keyword evidence="3" id="KW-0812">Transmembrane</keyword>